<feature type="transmembrane region" description="Helical" evidence="10">
    <location>
        <begin position="20"/>
        <end position="38"/>
    </location>
</feature>
<gene>
    <name evidence="13" type="ORF">RSPPHO_00947</name>
</gene>
<comment type="similarity">
    <text evidence="3 9">Belongs to the FliF family.</text>
</comment>
<evidence type="ECO:0000256" key="10">
    <source>
        <dbReference type="SAM" id="Phobius"/>
    </source>
</evidence>
<sequence>MGIVNNFVQTLRSLGPVRLAALAGVGLALIGFIIYFASRMSSTQMDLLYGDLPPGDAKAIISQLEERNIPYQMGDGGKSILVPTDQVLKLRVQMAELALPTGATVGYELFDSASALGSTQFTQNINLVRALEGELARTIRSIDGIEAARVHLVLPKREPFTREEVQPSASVIVHMRGGRLQPNQVTAIQNLVAGSVPSMKTAQVSIIDERGTLLTRGGEDEGLMLAHTQDEMRKAEERRLAQAIEQLIERSVGPGKVRAEVSAEMDFNRMVTNKETYDPEGQVVRSATNIEEDNNTSDTVDNVSVQQNLPDGQFQQSNAPVSRTTERRTEETINYEITKVTTNEIKEAGKVRRLSVAVMVDGIPSKAADGTVSWQPRTQEEMQKITALVRSAMGYDQGRGDQLEVVNMQFVDLSDMLAGGEEWMFLGFTKPEIMKIAEGLGVAVVAILVILLVVRPLVQRAFENLPSGADQAGVGLLTAEMQGAPQLTGPGGMPLPGSMLGAPDELEDAEELIDIDKVEGRVKASSLRKIGEIVDKHPEEALSIIRNWLYQET</sequence>
<proteinExistence type="inferred from homology"/>
<evidence type="ECO:0000256" key="6">
    <source>
        <dbReference type="ARBA" id="ARBA00022989"/>
    </source>
</evidence>
<keyword evidence="4" id="KW-1003">Cell membrane</keyword>
<keyword evidence="13" id="KW-0282">Flagellum</keyword>
<reference evidence="13 14" key="1">
    <citation type="submission" date="2012-02" db="EMBL/GenBank/DDBJ databases">
        <title>Shotgun genome sequence of Phaeospirillum photometricum DSM 122.</title>
        <authorList>
            <person name="Duquesne K."/>
            <person name="Sturgis J."/>
        </authorList>
    </citation>
    <scope>NUCLEOTIDE SEQUENCE [LARGE SCALE GENOMIC DNA]</scope>
    <source>
        <strain evidence="14">DSM122</strain>
    </source>
</reference>
<evidence type="ECO:0000256" key="2">
    <source>
        <dbReference type="ARBA" id="ARBA00004651"/>
    </source>
</evidence>
<keyword evidence="6 10" id="KW-1133">Transmembrane helix</keyword>
<dbReference type="Pfam" id="PF08345">
    <property type="entry name" value="YscJ_FliF_C"/>
    <property type="match status" value="1"/>
</dbReference>
<protein>
    <recommendedName>
        <fullName evidence="9">Flagellar M-ring protein</fullName>
    </recommendedName>
</protein>
<evidence type="ECO:0000313" key="14">
    <source>
        <dbReference type="Proteomes" id="UP000033220"/>
    </source>
</evidence>
<feature type="transmembrane region" description="Helical" evidence="10">
    <location>
        <begin position="440"/>
        <end position="458"/>
    </location>
</feature>
<dbReference type="PRINTS" id="PR01009">
    <property type="entry name" value="FLGMRINGFLIF"/>
</dbReference>
<keyword evidence="14" id="KW-1185">Reference proteome</keyword>
<dbReference type="InterPro" id="IPR045851">
    <property type="entry name" value="AMP-bd_C_sf"/>
</dbReference>
<keyword evidence="13" id="KW-0966">Cell projection</keyword>
<dbReference type="PANTHER" id="PTHR30046:SF0">
    <property type="entry name" value="FLAGELLAR M-RING PROTEIN"/>
    <property type="match status" value="1"/>
</dbReference>
<dbReference type="Pfam" id="PF01514">
    <property type="entry name" value="YscJ_FliF"/>
    <property type="match status" value="1"/>
</dbReference>
<evidence type="ECO:0000256" key="8">
    <source>
        <dbReference type="ARBA" id="ARBA00023143"/>
    </source>
</evidence>
<dbReference type="GO" id="GO:0003774">
    <property type="term" value="F:cytoskeletal motor activity"/>
    <property type="evidence" value="ECO:0007669"/>
    <property type="project" value="InterPro"/>
</dbReference>
<dbReference type="InterPro" id="IPR013556">
    <property type="entry name" value="Flag_M-ring_C"/>
</dbReference>
<dbReference type="PATRIC" id="fig|1150469.3.peg.1085"/>
<dbReference type="InterPro" id="IPR043427">
    <property type="entry name" value="YscJ/FliF"/>
</dbReference>
<dbReference type="PIRSF" id="PIRSF004862">
    <property type="entry name" value="FliF"/>
    <property type="match status" value="1"/>
</dbReference>
<dbReference type="GO" id="GO:0071973">
    <property type="term" value="P:bacterial-type flagellum-dependent cell motility"/>
    <property type="evidence" value="ECO:0007669"/>
    <property type="project" value="InterPro"/>
</dbReference>
<dbReference type="PANTHER" id="PTHR30046">
    <property type="entry name" value="FLAGELLAR M-RING PROTEIN"/>
    <property type="match status" value="1"/>
</dbReference>
<comment type="function">
    <text evidence="9">The M ring may be actively involved in energy transduction.</text>
</comment>
<evidence type="ECO:0000256" key="1">
    <source>
        <dbReference type="ARBA" id="ARBA00004117"/>
    </source>
</evidence>
<dbReference type="Proteomes" id="UP000033220">
    <property type="component" value="Chromosome DSM 122"/>
</dbReference>
<evidence type="ECO:0000256" key="5">
    <source>
        <dbReference type="ARBA" id="ARBA00022692"/>
    </source>
</evidence>
<keyword evidence="8 9" id="KW-0975">Bacterial flagellum</keyword>
<dbReference type="EMBL" id="HE663493">
    <property type="protein sequence ID" value="CCG07573.1"/>
    <property type="molecule type" value="Genomic_DNA"/>
</dbReference>
<keyword evidence="5 10" id="KW-0812">Transmembrane</keyword>
<dbReference type="AlphaFoldDB" id="H6SRP4"/>
<dbReference type="Gene3D" id="3.30.300.30">
    <property type="match status" value="1"/>
</dbReference>
<dbReference type="NCBIfam" id="TIGR00206">
    <property type="entry name" value="fliF"/>
    <property type="match status" value="1"/>
</dbReference>
<dbReference type="GO" id="GO:0009431">
    <property type="term" value="C:bacterial-type flagellum basal body, MS ring"/>
    <property type="evidence" value="ECO:0007669"/>
    <property type="project" value="InterPro"/>
</dbReference>
<dbReference type="InterPro" id="IPR000067">
    <property type="entry name" value="FlgMring_FliF"/>
</dbReference>
<evidence type="ECO:0000313" key="13">
    <source>
        <dbReference type="EMBL" id="CCG07573.1"/>
    </source>
</evidence>
<dbReference type="InterPro" id="IPR006182">
    <property type="entry name" value="FliF_N_dom"/>
</dbReference>
<organism evidence="13 14">
    <name type="scientific">Pararhodospirillum photometricum DSM 122</name>
    <dbReference type="NCBI Taxonomy" id="1150469"/>
    <lineage>
        <taxon>Bacteria</taxon>
        <taxon>Pseudomonadati</taxon>
        <taxon>Pseudomonadota</taxon>
        <taxon>Alphaproteobacteria</taxon>
        <taxon>Rhodospirillales</taxon>
        <taxon>Rhodospirillaceae</taxon>
        <taxon>Pararhodospirillum</taxon>
    </lineage>
</organism>
<keyword evidence="7 10" id="KW-0472">Membrane</keyword>
<comment type="subcellular location">
    <subcellularLocation>
        <location evidence="1 9">Bacterial flagellum basal body</location>
    </subcellularLocation>
    <subcellularLocation>
        <location evidence="2">Cell membrane</location>
        <topology evidence="2">Multi-pass membrane protein</topology>
    </subcellularLocation>
</comment>
<dbReference type="eggNOG" id="COG1766">
    <property type="taxonomic scope" value="Bacteria"/>
</dbReference>
<feature type="domain" description="Flagellar M-ring N-terminal" evidence="11">
    <location>
        <begin position="41"/>
        <end position="215"/>
    </location>
</feature>
<evidence type="ECO:0000259" key="11">
    <source>
        <dbReference type="Pfam" id="PF01514"/>
    </source>
</evidence>
<accession>H6SRP4</accession>
<evidence type="ECO:0000259" key="12">
    <source>
        <dbReference type="Pfam" id="PF08345"/>
    </source>
</evidence>
<dbReference type="HOGENOM" id="CLU_028108_4_1_5"/>
<name>H6SRP4_PARPM</name>
<keyword evidence="13" id="KW-0969">Cilium</keyword>
<evidence type="ECO:0000256" key="4">
    <source>
        <dbReference type="ARBA" id="ARBA00022475"/>
    </source>
</evidence>
<evidence type="ECO:0000256" key="9">
    <source>
        <dbReference type="PIRNR" id="PIRNR004862"/>
    </source>
</evidence>
<dbReference type="KEGG" id="rpm:RSPPHO_00947"/>
<dbReference type="GO" id="GO:0005886">
    <property type="term" value="C:plasma membrane"/>
    <property type="evidence" value="ECO:0007669"/>
    <property type="project" value="UniProtKB-SubCell"/>
</dbReference>
<feature type="domain" description="Flagellar M-ring C-terminal" evidence="12">
    <location>
        <begin position="249"/>
        <end position="410"/>
    </location>
</feature>
<evidence type="ECO:0000256" key="3">
    <source>
        <dbReference type="ARBA" id="ARBA00007971"/>
    </source>
</evidence>
<dbReference type="STRING" id="1150469.RSPPHO_00947"/>
<evidence type="ECO:0000256" key="7">
    <source>
        <dbReference type="ARBA" id="ARBA00023136"/>
    </source>
</evidence>